<name>A0A1I7NQW9_9HYPH</name>
<dbReference type="AlphaFoldDB" id="A0A1I7NQW9"/>
<protein>
    <submittedName>
        <fullName evidence="2">N-terminal methylation site-containing protein</fullName>
    </submittedName>
</protein>
<dbReference type="STRING" id="51670.SAMN04488557_2937"/>
<evidence type="ECO:0000256" key="1">
    <source>
        <dbReference type="SAM" id="Phobius"/>
    </source>
</evidence>
<dbReference type="Proteomes" id="UP000199423">
    <property type="component" value="Unassembled WGS sequence"/>
</dbReference>
<dbReference type="InterPro" id="IPR012902">
    <property type="entry name" value="N_methyl_site"/>
</dbReference>
<keyword evidence="1" id="KW-0472">Membrane</keyword>
<evidence type="ECO:0000313" key="3">
    <source>
        <dbReference type="Proteomes" id="UP000199423"/>
    </source>
</evidence>
<organism evidence="2 3">
    <name type="scientific">Hyphomicrobium facile</name>
    <dbReference type="NCBI Taxonomy" id="51670"/>
    <lineage>
        <taxon>Bacteria</taxon>
        <taxon>Pseudomonadati</taxon>
        <taxon>Pseudomonadota</taxon>
        <taxon>Alphaproteobacteria</taxon>
        <taxon>Hyphomicrobiales</taxon>
        <taxon>Hyphomicrobiaceae</taxon>
        <taxon>Hyphomicrobium</taxon>
    </lineage>
</organism>
<keyword evidence="1" id="KW-1133">Transmembrane helix</keyword>
<dbReference type="NCBIfam" id="TIGR02532">
    <property type="entry name" value="IV_pilin_GFxxxE"/>
    <property type="match status" value="1"/>
</dbReference>
<proteinExistence type="predicted"/>
<keyword evidence="3" id="KW-1185">Reference proteome</keyword>
<dbReference type="RefSeq" id="WP_092868478.1">
    <property type="nucleotide sequence ID" value="NZ_FPCH01000003.1"/>
</dbReference>
<dbReference type="OrthoDB" id="8366135at2"/>
<keyword evidence="1" id="KW-0812">Transmembrane</keyword>
<evidence type="ECO:0000313" key="2">
    <source>
        <dbReference type="EMBL" id="SFV36990.1"/>
    </source>
</evidence>
<feature type="transmembrane region" description="Helical" evidence="1">
    <location>
        <begin position="20"/>
        <end position="38"/>
    </location>
</feature>
<accession>A0A1I7NQW9</accession>
<dbReference type="Pfam" id="PF07963">
    <property type="entry name" value="N_methyl"/>
    <property type="match status" value="1"/>
</dbReference>
<reference evidence="3" key="1">
    <citation type="submission" date="2016-10" db="EMBL/GenBank/DDBJ databases">
        <authorList>
            <person name="Varghese N."/>
            <person name="Submissions S."/>
        </authorList>
    </citation>
    <scope>NUCLEOTIDE SEQUENCE [LARGE SCALE GENOMIC DNA]</scope>
    <source>
        <strain evidence="3">DSM 1565</strain>
    </source>
</reference>
<sequence length="137" mass="14749">MTAAFKFSGTRDDGFTLIEAIVALVIFASAFVVAQYALGRGMQSIRIANGEAEALEIARSVLQSAGTSEAVEDARHETGVSGGMSWELAASKYKPEPPPEAQAKIDGYWVTVEVNWREGGLRPRKISLTTLKLFPSS</sequence>
<dbReference type="EMBL" id="FPCH01000003">
    <property type="protein sequence ID" value="SFV36990.1"/>
    <property type="molecule type" value="Genomic_DNA"/>
</dbReference>
<gene>
    <name evidence="2" type="ORF">SAMN04488557_2937</name>
</gene>